<comment type="similarity">
    <text evidence="1 4">Belongs to the HSP15 family.</text>
</comment>
<dbReference type="Gene3D" id="3.10.290.10">
    <property type="entry name" value="RNA-binding S4 domain"/>
    <property type="match status" value="1"/>
</dbReference>
<comment type="caution">
    <text evidence="7">The sequence shown here is derived from an EMBL/GenBank/DDBJ whole genome shotgun (WGS) entry which is preliminary data.</text>
</comment>
<dbReference type="InterPro" id="IPR002942">
    <property type="entry name" value="S4_RNA-bd"/>
</dbReference>
<reference evidence="7 8" key="1">
    <citation type="submission" date="2018-05" db="EMBL/GenBank/DDBJ databases">
        <title>Genomic Encyclopedia of Type Strains, Phase IV (KMG-IV): sequencing the most valuable type-strain genomes for metagenomic binning, comparative biology and taxonomic classification.</title>
        <authorList>
            <person name="Goeker M."/>
        </authorList>
    </citation>
    <scope>NUCLEOTIDE SEQUENCE [LARGE SCALE GENOMIC DNA]</scope>
    <source>
        <strain evidence="7 8">DSM 25350</strain>
    </source>
</reference>
<feature type="compositionally biased region" description="Basic residues" evidence="5">
    <location>
        <begin position="114"/>
        <end position="130"/>
    </location>
</feature>
<dbReference type="OrthoDB" id="9797176at2"/>
<feature type="domain" description="RNA-binding S4" evidence="6">
    <location>
        <begin position="7"/>
        <end position="70"/>
    </location>
</feature>
<dbReference type="GO" id="GO:0003727">
    <property type="term" value="F:single-stranded RNA binding"/>
    <property type="evidence" value="ECO:0007669"/>
    <property type="project" value="InterPro"/>
</dbReference>
<evidence type="ECO:0000256" key="2">
    <source>
        <dbReference type="ARBA" id="ARBA00022884"/>
    </source>
</evidence>
<proteinExistence type="inferred from homology"/>
<protein>
    <recommendedName>
        <fullName evidence="4">Heat shock protein 15</fullName>
    </recommendedName>
</protein>
<dbReference type="InterPro" id="IPR025708">
    <property type="entry name" value="HSP15"/>
</dbReference>
<dbReference type="EMBL" id="QGGU01000002">
    <property type="protein sequence ID" value="PWK53780.1"/>
    <property type="molecule type" value="Genomic_DNA"/>
</dbReference>
<dbReference type="PROSITE" id="PS50889">
    <property type="entry name" value="S4"/>
    <property type="match status" value="1"/>
</dbReference>
<dbReference type="CDD" id="cd00165">
    <property type="entry name" value="S4"/>
    <property type="match status" value="1"/>
</dbReference>
<dbReference type="Pfam" id="PF01479">
    <property type="entry name" value="S4"/>
    <property type="match status" value="1"/>
</dbReference>
<organism evidence="7 8">
    <name type="scientific">Pleionea mediterranea</name>
    <dbReference type="NCBI Taxonomy" id="523701"/>
    <lineage>
        <taxon>Bacteria</taxon>
        <taxon>Pseudomonadati</taxon>
        <taxon>Pseudomonadota</taxon>
        <taxon>Gammaproteobacteria</taxon>
        <taxon>Oceanospirillales</taxon>
        <taxon>Pleioneaceae</taxon>
        <taxon>Pleionea</taxon>
    </lineage>
</organism>
<evidence type="ECO:0000259" key="6">
    <source>
        <dbReference type="SMART" id="SM00363"/>
    </source>
</evidence>
<dbReference type="AlphaFoldDB" id="A0A316G1V1"/>
<name>A0A316G1V1_9GAMM</name>
<feature type="region of interest" description="Disordered" evidence="5">
    <location>
        <begin position="84"/>
        <end position="130"/>
    </location>
</feature>
<evidence type="ECO:0000256" key="5">
    <source>
        <dbReference type="SAM" id="MobiDB-lite"/>
    </source>
</evidence>
<evidence type="ECO:0000313" key="7">
    <source>
        <dbReference type="EMBL" id="PWK53780.1"/>
    </source>
</evidence>
<keyword evidence="8" id="KW-1185">Reference proteome</keyword>
<dbReference type="GO" id="GO:0034605">
    <property type="term" value="P:cellular response to heat"/>
    <property type="evidence" value="ECO:0007669"/>
    <property type="project" value="InterPro"/>
</dbReference>
<sequence>MQDELQVRLDKWLWAARFYKTRALAKAAIEGGKVHYDGQRVKPGRIVQRQVHLTLRLGADEREIVIEQLSDKRGPAKIAQTLYSETPESLEKREQARELRKAAGIVAPQGKPDKKQRRQIHRFKRINTNE</sequence>
<evidence type="ECO:0000313" key="8">
    <source>
        <dbReference type="Proteomes" id="UP000245790"/>
    </source>
</evidence>
<dbReference type="RefSeq" id="WP_109761842.1">
    <property type="nucleotide sequence ID" value="NZ_QGGU01000002.1"/>
</dbReference>
<dbReference type="PIRSF" id="PIRSF016821">
    <property type="entry name" value="HSP15"/>
    <property type="match status" value="1"/>
</dbReference>
<dbReference type="GO" id="GO:0003677">
    <property type="term" value="F:DNA binding"/>
    <property type="evidence" value="ECO:0007669"/>
    <property type="project" value="UniProtKB-KW"/>
</dbReference>
<dbReference type="SMART" id="SM00363">
    <property type="entry name" value="S4"/>
    <property type="match status" value="1"/>
</dbReference>
<keyword evidence="2 4" id="KW-0694">RNA-binding</keyword>
<dbReference type="NCBIfam" id="NF007673">
    <property type="entry name" value="PRK10348.1"/>
    <property type="match status" value="1"/>
</dbReference>
<keyword evidence="3 4" id="KW-0238">DNA-binding</keyword>
<dbReference type="Proteomes" id="UP000245790">
    <property type="component" value="Unassembled WGS sequence"/>
</dbReference>
<keyword evidence="7" id="KW-0346">Stress response</keyword>
<dbReference type="SUPFAM" id="SSF55174">
    <property type="entry name" value="Alpha-L RNA-binding motif"/>
    <property type="match status" value="1"/>
</dbReference>
<accession>A0A316G1V1</accession>
<feature type="compositionally biased region" description="Basic and acidic residues" evidence="5">
    <location>
        <begin position="89"/>
        <end position="101"/>
    </location>
</feature>
<evidence type="ECO:0000256" key="4">
    <source>
        <dbReference type="PIRNR" id="PIRNR016821"/>
    </source>
</evidence>
<gene>
    <name evidence="7" type="ORF">C8D97_102169</name>
</gene>
<evidence type="ECO:0000256" key="1">
    <source>
        <dbReference type="ARBA" id="ARBA00008396"/>
    </source>
</evidence>
<evidence type="ECO:0000256" key="3">
    <source>
        <dbReference type="ARBA" id="ARBA00023125"/>
    </source>
</evidence>
<dbReference type="InterPro" id="IPR036986">
    <property type="entry name" value="S4_RNA-bd_sf"/>
</dbReference>
<dbReference type="GO" id="GO:0043023">
    <property type="term" value="F:ribosomal large subunit binding"/>
    <property type="evidence" value="ECO:0007669"/>
    <property type="project" value="InterPro"/>
</dbReference>